<comment type="caution">
    <text evidence="3">The sequence shown here is derived from an EMBL/GenBank/DDBJ whole genome shotgun (WGS) entry which is preliminary data.</text>
</comment>
<dbReference type="GeneID" id="40321474"/>
<proteinExistence type="predicted"/>
<dbReference type="InterPro" id="IPR040747">
    <property type="entry name" value="BILBO1_N"/>
</dbReference>
<dbReference type="Proteomes" id="UP000284403">
    <property type="component" value="Unassembled WGS sequence"/>
</dbReference>
<feature type="region of interest" description="Disordered" evidence="1">
    <location>
        <begin position="141"/>
        <end position="176"/>
    </location>
</feature>
<dbReference type="AlphaFoldDB" id="A0A422NI28"/>
<gene>
    <name evidence="3" type="ORF">Tco025E_07863</name>
</gene>
<organism evidence="3 4">
    <name type="scientific">Trypanosoma conorhini</name>
    <dbReference type="NCBI Taxonomy" id="83891"/>
    <lineage>
        <taxon>Eukaryota</taxon>
        <taxon>Discoba</taxon>
        <taxon>Euglenozoa</taxon>
        <taxon>Kinetoplastea</taxon>
        <taxon>Metakinetoplastina</taxon>
        <taxon>Trypanosomatida</taxon>
        <taxon>Trypanosomatidae</taxon>
        <taxon>Trypanosoma</taxon>
    </lineage>
</organism>
<keyword evidence="4" id="KW-1185">Reference proteome</keyword>
<feature type="region of interest" description="Disordered" evidence="1">
    <location>
        <begin position="257"/>
        <end position="280"/>
    </location>
</feature>
<dbReference type="Gene3D" id="3.10.20.650">
    <property type="match status" value="1"/>
</dbReference>
<evidence type="ECO:0000259" key="2">
    <source>
        <dbReference type="Pfam" id="PF18281"/>
    </source>
</evidence>
<feature type="compositionally biased region" description="Basic and acidic residues" evidence="1">
    <location>
        <begin position="257"/>
        <end position="268"/>
    </location>
</feature>
<evidence type="ECO:0000256" key="1">
    <source>
        <dbReference type="SAM" id="MobiDB-lite"/>
    </source>
</evidence>
<feature type="region of interest" description="Disordered" evidence="1">
    <location>
        <begin position="208"/>
        <end position="242"/>
    </location>
</feature>
<dbReference type="EMBL" id="MKKU01000651">
    <property type="protein sequence ID" value="RNF05099.1"/>
    <property type="molecule type" value="Genomic_DNA"/>
</dbReference>
<sequence length="280" mass="31931">MQYSICVATDCEGEKVNLRFLFDSYGPSLAQLLNRSLVAFNNVFRLRSVPRTFAVSAAVVFNDVHNTWDRLERSTQLLHNSQVYLFQPDILDMPAEIPEPFEGAPLLGEGYVSPPREASASPHAVAPSHYEPRPAATIETPRWLPKWPGSQKKSLMPGNGSGNPHSNHYYEVKNNGTNDRSRLALFSTPKRGDNRDLLKGGQTSLLKQSIHSYSASPPIRQPRELSTRSRSDSRRSILREEREKIEYQMRLPLDEMRRSLREETRQLERSISPMQRPTMD</sequence>
<evidence type="ECO:0000313" key="4">
    <source>
        <dbReference type="Proteomes" id="UP000284403"/>
    </source>
</evidence>
<feature type="domain" description="BILBO1 N-terminal" evidence="2">
    <location>
        <begin position="14"/>
        <end position="102"/>
    </location>
</feature>
<name>A0A422NI28_9TRYP</name>
<protein>
    <recommendedName>
        <fullName evidence="2">BILBO1 N-terminal domain-containing protein</fullName>
    </recommendedName>
</protein>
<reference evidence="3 4" key="1">
    <citation type="journal article" date="2018" name="BMC Genomics">
        <title>Genomic comparison of Trypanosoma conorhini and Trypanosoma rangeli to Trypanosoma cruzi strains of high and low virulence.</title>
        <authorList>
            <person name="Bradwell K.R."/>
            <person name="Koparde V.N."/>
            <person name="Matveyev A.V."/>
            <person name="Serrano M.G."/>
            <person name="Alves J.M."/>
            <person name="Parikh H."/>
            <person name="Huang B."/>
            <person name="Lee V."/>
            <person name="Espinosa-Alvarez O."/>
            <person name="Ortiz P.A."/>
            <person name="Costa-Martins A.G."/>
            <person name="Teixeira M.M."/>
            <person name="Buck G.A."/>
        </authorList>
    </citation>
    <scope>NUCLEOTIDE SEQUENCE [LARGE SCALE GENOMIC DNA]</scope>
    <source>
        <strain evidence="3 4">025E</strain>
    </source>
</reference>
<feature type="compositionally biased region" description="Basic and acidic residues" evidence="1">
    <location>
        <begin position="221"/>
        <end position="242"/>
    </location>
</feature>
<dbReference type="RefSeq" id="XP_029225177.1">
    <property type="nucleotide sequence ID" value="XM_029374722.1"/>
</dbReference>
<dbReference type="OrthoDB" id="240624at2759"/>
<evidence type="ECO:0000313" key="3">
    <source>
        <dbReference type="EMBL" id="RNF05099.1"/>
    </source>
</evidence>
<accession>A0A422NI28</accession>
<dbReference type="Pfam" id="PF18281">
    <property type="entry name" value="BILBO1_N"/>
    <property type="match status" value="1"/>
</dbReference>